<protein>
    <submittedName>
        <fullName evidence="1">Uncharacterized protein</fullName>
    </submittedName>
</protein>
<reference evidence="1 2" key="1">
    <citation type="submission" date="2018-08" db="EMBL/GenBank/DDBJ databases">
        <title>Genome and evolution of the arbuscular mycorrhizal fungus Diversispora epigaea (formerly Glomus versiforme) and its bacterial endosymbionts.</title>
        <authorList>
            <person name="Sun X."/>
            <person name="Fei Z."/>
            <person name="Harrison M."/>
        </authorList>
    </citation>
    <scope>NUCLEOTIDE SEQUENCE [LARGE SCALE GENOMIC DNA]</scope>
    <source>
        <strain evidence="1 2">IT104</strain>
    </source>
</reference>
<comment type="caution">
    <text evidence="1">The sequence shown here is derived from an EMBL/GenBank/DDBJ whole genome shotgun (WGS) entry which is preliminary data.</text>
</comment>
<gene>
    <name evidence="1" type="ORF">Glove_374g48</name>
</gene>
<sequence length="376" mass="42582">MASCNLHKKIPVPLPLCLLVIPSREDDTLLETISLEYAQSYIDARQKPGPKDSEAPSLDVVKITRKYLMSRILDTCADVLHSAFDHMAPLNRFDLASSSDINKCSWHIDFLKSLFSLRLLGSAKKGRVKRPAFSSVKFGRHKEKCQSLTDENELSQKAKLLKNMTGLQSEILLEVLSDSTIRLTLKSYPDFLSTEKTTTLILEISGFRICNYQDMQGELSINEWDIIIVEVKSLFQCNAFIVVKNIQVIDNKYQPRIGKRVEFVSTGAVMARALMERASKLIKQDNSPIKSHFSDINTAWNELDRVAYTNTVEAGISFAGHFDIVIALQISQLQFMLKQNSRFSSSHCFHVLPKNSNELFRPLGHENMNRTCKCST</sequence>
<name>A0A397HA77_9GLOM</name>
<accession>A0A397HA77</accession>
<evidence type="ECO:0000313" key="2">
    <source>
        <dbReference type="Proteomes" id="UP000266861"/>
    </source>
</evidence>
<keyword evidence="2" id="KW-1185">Reference proteome</keyword>
<evidence type="ECO:0000313" key="1">
    <source>
        <dbReference type="EMBL" id="RHZ58303.1"/>
    </source>
</evidence>
<proteinExistence type="predicted"/>
<dbReference type="Proteomes" id="UP000266861">
    <property type="component" value="Unassembled WGS sequence"/>
</dbReference>
<organism evidence="1 2">
    <name type="scientific">Diversispora epigaea</name>
    <dbReference type="NCBI Taxonomy" id="1348612"/>
    <lineage>
        <taxon>Eukaryota</taxon>
        <taxon>Fungi</taxon>
        <taxon>Fungi incertae sedis</taxon>
        <taxon>Mucoromycota</taxon>
        <taxon>Glomeromycotina</taxon>
        <taxon>Glomeromycetes</taxon>
        <taxon>Diversisporales</taxon>
        <taxon>Diversisporaceae</taxon>
        <taxon>Diversispora</taxon>
    </lineage>
</organism>
<dbReference type="AlphaFoldDB" id="A0A397HA77"/>
<dbReference type="OrthoDB" id="2438430at2759"/>
<dbReference type="STRING" id="1348612.A0A397HA77"/>
<dbReference type="EMBL" id="PQFF01000337">
    <property type="protein sequence ID" value="RHZ58303.1"/>
    <property type="molecule type" value="Genomic_DNA"/>
</dbReference>